<gene>
    <name evidence="1" type="ORF">C8Q71DRAFT_298548</name>
</gene>
<evidence type="ECO:0000313" key="1">
    <source>
        <dbReference type="EMBL" id="KAH9831333.1"/>
    </source>
</evidence>
<evidence type="ECO:0000313" key="2">
    <source>
        <dbReference type="Proteomes" id="UP000814176"/>
    </source>
</evidence>
<comment type="caution">
    <text evidence="1">The sequence shown here is derived from an EMBL/GenBank/DDBJ whole genome shotgun (WGS) entry which is preliminary data.</text>
</comment>
<dbReference type="EMBL" id="JADCUA010000026">
    <property type="protein sequence ID" value="KAH9831333.1"/>
    <property type="molecule type" value="Genomic_DNA"/>
</dbReference>
<accession>A0ABQ8K3S5</accession>
<keyword evidence="2" id="KW-1185">Reference proteome</keyword>
<proteinExistence type="predicted"/>
<name>A0ABQ8K3S5_9APHY</name>
<dbReference type="RefSeq" id="XP_047774460.1">
    <property type="nucleotide sequence ID" value="XM_047917644.1"/>
</dbReference>
<organism evidence="1 2">
    <name type="scientific">Rhodofomes roseus</name>
    <dbReference type="NCBI Taxonomy" id="34475"/>
    <lineage>
        <taxon>Eukaryota</taxon>
        <taxon>Fungi</taxon>
        <taxon>Dikarya</taxon>
        <taxon>Basidiomycota</taxon>
        <taxon>Agaricomycotina</taxon>
        <taxon>Agaricomycetes</taxon>
        <taxon>Polyporales</taxon>
        <taxon>Rhodofomes</taxon>
    </lineage>
</organism>
<sequence length="123" mass="13269">MAKRPDVSLCGRPFVLLVVYDSSWLGQAAHVTGASVVNVCMCMVRVGPNISCVCGKSPQWSSIHMTRRALLCCSDTAGNGVRSGRLEQKMHTAWIHTGALDPWVRHAVSPRSPLRAGLGTRAL</sequence>
<dbReference type="Proteomes" id="UP000814176">
    <property type="component" value="Unassembled WGS sequence"/>
</dbReference>
<dbReference type="GeneID" id="71998376"/>
<protein>
    <submittedName>
        <fullName evidence="1">Uncharacterized protein</fullName>
    </submittedName>
</protein>
<reference evidence="1 2" key="1">
    <citation type="journal article" date="2021" name="Environ. Microbiol.">
        <title>Gene family expansions and transcriptome signatures uncover fungal adaptations to wood decay.</title>
        <authorList>
            <person name="Hage H."/>
            <person name="Miyauchi S."/>
            <person name="Viragh M."/>
            <person name="Drula E."/>
            <person name="Min B."/>
            <person name="Chaduli D."/>
            <person name="Navarro D."/>
            <person name="Favel A."/>
            <person name="Norest M."/>
            <person name="Lesage-Meessen L."/>
            <person name="Balint B."/>
            <person name="Merenyi Z."/>
            <person name="de Eugenio L."/>
            <person name="Morin E."/>
            <person name="Martinez A.T."/>
            <person name="Baldrian P."/>
            <person name="Stursova M."/>
            <person name="Martinez M.J."/>
            <person name="Novotny C."/>
            <person name="Magnuson J.K."/>
            <person name="Spatafora J.W."/>
            <person name="Maurice S."/>
            <person name="Pangilinan J."/>
            <person name="Andreopoulos W."/>
            <person name="LaButti K."/>
            <person name="Hundley H."/>
            <person name="Na H."/>
            <person name="Kuo A."/>
            <person name="Barry K."/>
            <person name="Lipzen A."/>
            <person name="Henrissat B."/>
            <person name="Riley R."/>
            <person name="Ahrendt S."/>
            <person name="Nagy L.G."/>
            <person name="Grigoriev I.V."/>
            <person name="Martin F."/>
            <person name="Rosso M.N."/>
        </authorList>
    </citation>
    <scope>NUCLEOTIDE SEQUENCE [LARGE SCALE GENOMIC DNA]</scope>
    <source>
        <strain evidence="1 2">CIRM-BRFM 1785</strain>
    </source>
</reference>